<dbReference type="PANTHER" id="PTHR24058">
    <property type="entry name" value="DUAL SPECIFICITY PROTEIN KINASE"/>
    <property type="match status" value="1"/>
</dbReference>
<evidence type="ECO:0000259" key="14">
    <source>
        <dbReference type="PROSITE" id="PS50011"/>
    </source>
</evidence>
<dbReference type="Ensembl" id="ENSPNAT00000031299.2">
    <property type="protein sequence ID" value="ENSPNAP00000036554.2"/>
    <property type="gene ID" value="ENSPNAG00000027542.2"/>
</dbReference>
<evidence type="ECO:0000256" key="10">
    <source>
        <dbReference type="ARBA" id="ARBA00049308"/>
    </source>
</evidence>
<evidence type="ECO:0000256" key="4">
    <source>
        <dbReference type="ARBA" id="ARBA00022553"/>
    </source>
</evidence>
<feature type="binding site" evidence="12">
    <location>
        <position position="225"/>
    </location>
    <ligand>
        <name>ATP</name>
        <dbReference type="ChEBI" id="CHEBI:30616"/>
    </ligand>
</feature>
<comment type="similarity">
    <text evidence="1">Belongs to the protein kinase superfamily. CMGC Ser/Thr protein kinase family. MNB/DYRK subfamily.</text>
</comment>
<keyword evidence="7" id="KW-0418">Kinase</keyword>
<dbReference type="Gene3D" id="3.30.10.30">
    <property type="entry name" value="DYRK"/>
    <property type="match status" value="1"/>
</dbReference>
<dbReference type="InterPro" id="IPR050494">
    <property type="entry name" value="Ser_Thr_dual-spec_kinase"/>
</dbReference>
<evidence type="ECO:0000313" key="16">
    <source>
        <dbReference type="Proteomes" id="UP001501920"/>
    </source>
</evidence>
<keyword evidence="8 12" id="KW-0067">ATP-binding</keyword>
<feature type="region of interest" description="Disordered" evidence="13">
    <location>
        <begin position="532"/>
        <end position="589"/>
    </location>
</feature>
<dbReference type="GeneTree" id="ENSGT00940000159401"/>
<dbReference type="GO" id="GO:0005524">
    <property type="term" value="F:ATP binding"/>
    <property type="evidence" value="ECO:0007669"/>
    <property type="project" value="UniProtKB-UniRule"/>
</dbReference>
<dbReference type="SMART" id="SM00220">
    <property type="entry name" value="S_TKc"/>
    <property type="match status" value="1"/>
</dbReference>
<keyword evidence="6 12" id="KW-0547">Nucleotide-binding</keyword>
<keyword evidence="16" id="KW-1185">Reference proteome</keyword>
<dbReference type="GO" id="GO:0005634">
    <property type="term" value="C:nucleus"/>
    <property type="evidence" value="ECO:0007669"/>
    <property type="project" value="TreeGrafter"/>
</dbReference>
<reference evidence="15" key="2">
    <citation type="submission" date="2025-08" db="UniProtKB">
        <authorList>
            <consortium name="Ensembl"/>
        </authorList>
    </citation>
    <scope>IDENTIFICATION</scope>
</reference>
<comment type="catalytic activity">
    <reaction evidence="9">
        <text>L-seryl-[protein] + ATP = O-phospho-L-seryl-[protein] + ADP + H(+)</text>
        <dbReference type="Rhea" id="RHEA:17989"/>
        <dbReference type="Rhea" id="RHEA-COMP:9863"/>
        <dbReference type="Rhea" id="RHEA-COMP:11604"/>
        <dbReference type="ChEBI" id="CHEBI:15378"/>
        <dbReference type="ChEBI" id="CHEBI:29999"/>
        <dbReference type="ChEBI" id="CHEBI:30616"/>
        <dbReference type="ChEBI" id="CHEBI:83421"/>
        <dbReference type="ChEBI" id="CHEBI:456216"/>
        <dbReference type="EC" id="2.7.12.1"/>
    </reaction>
</comment>
<organism evidence="15 16">
    <name type="scientific">Pygocentrus nattereri</name>
    <name type="common">Red-bellied piranha</name>
    <dbReference type="NCBI Taxonomy" id="42514"/>
    <lineage>
        <taxon>Eukaryota</taxon>
        <taxon>Metazoa</taxon>
        <taxon>Chordata</taxon>
        <taxon>Craniata</taxon>
        <taxon>Vertebrata</taxon>
        <taxon>Euteleostomi</taxon>
        <taxon>Actinopterygii</taxon>
        <taxon>Neopterygii</taxon>
        <taxon>Teleostei</taxon>
        <taxon>Ostariophysi</taxon>
        <taxon>Characiformes</taxon>
        <taxon>Characoidei</taxon>
        <taxon>Pygocentrus</taxon>
    </lineage>
</organism>
<keyword evidence="4" id="KW-0597">Phosphoprotein</keyword>
<dbReference type="EC" id="2.7.12.1" evidence="2"/>
<evidence type="ECO:0000256" key="8">
    <source>
        <dbReference type="ARBA" id="ARBA00022840"/>
    </source>
</evidence>
<evidence type="ECO:0000256" key="13">
    <source>
        <dbReference type="SAM" id="MobiDB-lite"/>
    </source>
</evidence>
<reference evidence="15 16" key="1">
    <citation type="submission" date="2020-10" db="EMBL/GenBank/DDBJ databases">
        <title>Pygocentrus nattereri (red-bellied piranha) genome, fPygNat1, primary haplotype.</title>
        <authorList>
            <person name="Myers G."/>
            <person name="Meyer A."/>
            <person name="Karagic N."/>
            <person name="Pippel M."/>
            <person name="Winkler S."/>
            <person name="Tracey A."/>
            <person name="Wood J."/>
            <person name="Formenti G."/>
            <person name="Howe K."/>
            <person name="Fedrigo O."/>
            <person name="Jarvis E.D."/>
        </authorList>
    </citation>
    <scope>NUCLEOTIDE SEQUENCE [LARGE SCALE GENOMIC DNA]</scope>
</reference>
<dbReference type="OMA" id="AHNVIHM"/>
<dbReference type="RefSeq" id="XP_017578469.1">
    <property type="nucleotide sequence ID" value="XM_017722980.2"/>
</dbReference>
<accession>A0A3B4EMR3</accession>
<evidence type="ECO:0000313" key="15">
    <source>
        <dbReference type="Ensembl" id="ENSPNAP00000036554.2"/>
    </source>
</evidence>
<proteinExistence type="inferred from homology"/>
<protein>
    <recommendedName>
        <fullName evidence="2">dual-specificity kinase</fullName>
        <ecNumber evidence="2">2.7.12.1</ecNumber>
    </recommendedName>
</protein>
<dbReference type="InterPro" id="IPR000719">
    <property type="entry name" value="Prot_kinase_dom"/>
</dbReference>
<keyword evidence="5" id="KW-0808">Transferase</keyword>
<dbReference type="InterPro" id="IPR011009">
    <property type="entry name" value="Kinase-like_dom_sf"/>
</dbReference>
<evidence type="ECO:0000256" key="2">
    <source>
        <dbReference type="ARBA" id="ARBA00013203"/>
    </source>
</evidence>
<feature type="domain" description="Protein kinase" evidence="14">
    <location>
        <begin position="196"/>
        <end position="492"/>
    </location>
</feature>
<evidence type="ECO:0000256" key="7">
    <source>
        <dbReference type="ARBA" id="ARBA00022777"/>
    </source>
</evidence>
<dbReference type="Pfam" id="PF00069">
    <property type="entry name" value="Pkinase"/>
    <property type="match status" value="1"/>
</dbReference>
<name>A0A3B4EMR3_PYGNA</name>
<evidence type="ECO:0000256" key="11">
    <source>
        <dbReference type="ARBA" id="ARBA00051680"/>
    </source>
</evidence>
<dbReference type="InterPro" id="IPR042521">
    <property type="entry name" value="DYRK"/>
</dbReference>
<dbReference type="Gene3D" id="3.30.200.20">
    <property type="entry name" value="Phosphorylase Kinase, domain 1"/>
    <property type="match status" value="1"/>
</dbReference>
<comment type="catalytic activity">
    <reaction evidence="11">
        <text>L-tyrosyl-[protein] + ATP = O-phospho-L-tyrosyl-[protein] + ADP + H(+)</text>
        <dbReference type="Rhea" id="RHEA:10596"/>
        <dbReference type="Rhea" id="RHEA-COMP:10136"/>
        <dbReference type="Rhea" id="RHEA-COMP:20101"/>
        <dbReference type="ChEBI" id="CHEBI:15378"/>
        <dbReference type="ChEBI" id="CHEBI:30616"/>
        <dbReference type="ChEBI" id="CHEBI:46858"/>
        <dbReference type="ChEBI" id="CHEBI:61978"/>
        <dbReference type="ChEBI" id="CHEBI:456216"/>
        <dbReference type="EC" id="2.7.12.1"/>
    </reaction>
</comment>
<dbReference type="PROSITE" id="PS00108">
    <property type="entry name" value="PROTEIN_KINASE_ST"/>
    <property type="match status" value="1"/>
</dbReference>
<dbReference type="GO" id="GO:0004712">
    <property type="term" value="F:protein serine/threonine/tyrosine kinase activity"/>
    <property type="evidence" value="ECO:0007669"/>
    <property type="project" value="UniProtKB-EC"/>
</dbReference>
<reference evidence="15" key="3">
    <citation type="submission" date="2025-09" db="UniProtKB">
        <authorList>
            <consortium name="Ensembl"/>
        </authorList>
    </citation>
    <scope>IDENTIFICATION</scope>
</reference>
<dbReference type="GO" id="GO:0004674">
    <property type="term" value="F:protein serine/threonine kinase activity"/>
    <property type="evidence" value="ECO:0007669"/>
    <property type="project" value="UniProtKB-KW"/>
</dbReference>
<dbReference type="SUPFAM" id="SSF56112">
    <property type="entry name" value="Protein kinase-like (PK-like)"/>
    <property type="match status" value="1"/>
</dbReference>
<dbReference type="GeneID" id="108442784"/>
<dbReference type="InterPro" id="IPR017441">
    <property type="entry name" value="Protein_kinase_ATP_BS"/>
</dbReference>
<dbReference type="AlphaFoldDB" id="A0A3B4EMR3"/>
<dbReference type="Proteomes" id="UP001501920">
    <property type="component" value="Chromosome 11"/>
</dbReference>
<feature type="region of interest" description="Disordered" evidence="13">
    <location>
        <begin position="1"/>
        <end position="57"/>
    </location>
</feature>
<dbReference type="GO" id="GO:0005856">
    <property type="term" value="C:cytoskeleton"/>
    <property type="evidence" value="ECO:0007669"/>
    <property type="project" value="TreeGrafter"/>
</dbReference>
<dbReference type="Gene3D" id="1.10.510.10">
    <property type="entry name" value="Transferase(Phosphotransferase) domain 1"/>
    <property type="match status" value="1"/>
</dbReference>
<evidence type="ECO:0000256" key="6">
    <source>
        <dbReference type="ARBA" id="ARBA00022741"/>
    </source>
</evidence>
<dbReference type="GO" id="GO:0005737">
    <property type="term" value="C:cytoplasm"/>
    <property type="evidence" value="ECO:0007669"/>
    <property type="project" value="TreeGrafter"/>
</dbReference>
<evidence type="ECO:0000256" key="3">
    <source>
        <dbReference type="ARBA" id="ARBA00022527"/>
    </source>
</evidence>
<evidence type="ECO:0000256" key="9">
    <source>
        <dbReference type="ARBA" id="ARBA00049003"/>
    </source>
</evidence>
<dbReference type="PANTHER" id="PTHR24058:SF22">
    <property type="entry name" value="DUAL SPECIFICITY TYROSINE-PHOSPHORYLATION-REGULATED KINASE 4"/>
    <property type="match status" value="1"/>
</dbReference>
<evidence type="ECO:0000256" key="1">
    <source>
        <dbReference type="ARBA" id="ARBA00008867"/>
    </source>
</evidence>
<dbReference type="PROSITE" id="PS50011">
    <property type="entry name" value="PROTEIN_KINASE_DOM"/>
    <property type="match status" value="1"/>
</dbReference>
<dbReference type="STRING" id="42514.ENSPNAP00000036554"/>
<dbReference type="InterPro" id="IPR008271">
    <property type="entry name" value="Ser/Thr_kinase_AS"/>
</dbReference>
<dbReference type="PROSITE" id="PS00107">
    <property type="entry name" value="PROTEIN_KINASE_ATP"/>
    <property type="match status" value="1"/>
</dbReference>
<evidence type="ECO:0000256" key="5">
    <source>
        <dbReference type="ARBA" id="ARBA00022679"/>
    </source>
</evidence>
<dbReference type="FunFam" id="1.10.510.10:FF:000112">
    <property type="entry name" value="Putative dual specificity tyrosine-phosphorylation-regulated kinase 2"/>
    <property type="match status" value="1"/>
</dbReference>
<comment type="catalytic activity">
    <reaction evidence="10">
        <text>L-threonyl-[protein] + ATP = O-phospho-L-threonyl-[protein] + ADP + H(+)</text>
        <dbReference type="Rhea" id="RHEA:46608"/>
        <dbReference type="Rhea" id="RHEA-COMP:11060"/>
        <dbReference type="Rhea" id="RHEA-COMP:11605"/>
        <dbReference type="ChEBI" id="CHEBI:15378"/>
        <dbReference type="ChEBI" id="CHEBI:30013"/>
        <dbReference type="ChEBI" id="CHEBI:30616"/>
        <dbReference type="ChEBI" id="CHEBI:61977"/>
        <dbReference type="ChEBI" id="CHEBI:456216"/>
        <dbReference type="EC" id="2.7.12.1"/>
    </reaction>
</comment>
<sequence>MFPEINSKGGKPDTLPQQLNKLQSEDARLGSARSGKLSNGTGVGTLPKLNSKPQPVHPAKSNFHLCGTLPYVSDKRKPNNLPVQQGRLHEKTLEFKSARQNLPECIEAKSPSNKQECERLLEGYALPMAPTDVLKYFGKTLTEFEQDEVLDYSEIWYLGLNSKKIDGSLSKDPNSGYDDESGTYKNVIHDHIAYRYEVLDMIGKGSFGQVFKCLDHKTNEMVAIKVIRNKKRFHHQAMVELKILDALRRKDRENSYNVIHMKDYFYFRNHLCITFELLGPNLYELIKKNRYHGFSQALVRRIAQALLKCLQMLKKEKIIHCDLKPENILLSPKGQGSIKVIDFGSSCYEHQRVYTYIQSRFYRSPEVIMGQPYTSSIDMWSLGCILAELYTGLPLFPGENEAEQIACMMEVLGLPPTDFLQTSSRRKLFFDSKGNPRSIINSKCLSRMPSSKDLASVLRTNDQMFLDFIKRCLTWDPKKRLTSDEAMRHAWIQDCHHKSRPKTQALSNQAECYSSVDTHTGLAYHKAVNNKDGEKSLFNGPEKSRKELSSRVKPMSAERCQTLRASAVDQNEEGRESSGKQGSCLGRSVHIIIEPPEDVTNEPDFQVQV</sequence>
<dbReference type="FunFam" id="3.30.200.20:FF:000127">
    <property type="entry name" value="Putative dual specificity tyrosine-phosphorylation-regulated kinase 2"/>
    <property type="match status" value="1"/>
</dbReference>
<keyword evidence="3" id="KW-0723">Serine/threonine-protein kinase</keyword>
<evidence type="ECO:0000256" key="12">
    <source>
        <dbReference type="PROSITE-ProRule" id="PRU10141"/>
    </source>
</evidence>